<dbReference type="PROSITE" id="PS51257">
    <property type="entry name" value="PROKAR_LIPOPROTEIN"/>
    <property type="match status" value="1"/>
</dbReference>
<feature type="signal peptide" evidence="2">
    <location>
        <begin position="1"/>
        <end position="22"/>
    </location>
</feature>
<evidence type="ECO:0008006" key="5">
    <source>
        <dbReference type="Google" id="ProtNLM"/>
    </source>
</evidence>
<sequence>MKNKTLKLALASLLIVSAVSCAGENDEVNDFQNKETAISKRETAKENEVAKNINPVGTPSSTQKSVDGTTGHQPPDETIDPTKPDRPK</sequence>
<evidence type="ECO:0000256" key="1">
    <source>
        <dbReference type="SAM" id="MobiDB-lite"/>
    </source>
</evidence>
<accession>A0A1M4YXC9</accession>
<protein>
    <recommendedName>
        <fullName evidence="5">Lipoprotein</fullName>
    </recommendedName>
</protein>
<dbReference type="AlphaFoldDB" id="A0A1M4YXC9"/>
<keyword evidence="2" id="KW-0732">Signal</keyword>
<dbReference type="RefSeq" id="WP_073172175.1">
    <property type="nucleotide sequence ID" value="NZ_FQVE01000002.1"/>
</dbReference>
<organism evidence="3 4">
    <name type="scientific">Chryseobacterium vrystaatense</name>
    <dbReference type="NCBI Taxonomy" id="307480"/>
    <lineage>
        <taxon>Bacteria</taxon>
        <taxon>Pseudomonadati</taxon>
        <taxon>Bacteroidota</taxon>
        <taxon>Flavobacteriia</taxon>
        <taxon>Flavobacteriales</taxon>
        <taxon>Weeksellaceae</taxon>
        <taxon>Chryseobacterium group</taxon>
        <taxon>Chryseobacterium</taxon>
    </lineage>
</organism>
<feature type="compositionally biased region" description="Basic and acidic residues" evidence="1">
    <location>
        <begin position="40"/>
        <end position="49"/>
    </location>
</feature>
<evidence type="ECO:0000256" key="2">
    <source>
        <dbReference type="SAM" id="SignalP"/>
    </source>
</evidence>
<proteinExistence type="predicted"/>
<dbReference type="EMBL" id="FQVE01000002">
    <property type="protein sequence ID" value="SHF10443.1"/>
    <property type="molecule type" value="Genomic_DNA"/>
</dbReference>
<feature type="region of interest" description="Disordered" evidence="1">
    <location>
        <begin position="40"/>
        <end position="88"/>
    </location>
</feature>
<evidence type="ECO:0000313" key="4">
    <source>
        <dbReference type="Proteomes" id="UP000184108"/>
    </source>
</evidence>
<feature type="chain" id="PRO_5013222931" description="Lipoprotein" evidence="2">
    <location>
        <begin position="23"/>
        <end position="88"/>
    </location>
</feature>
<evidence type="ECO:0000313" key="3">
    <source>
        <dbReference type="EMBL" id="SHF10443.1"/>
    </source>
</evidence>
<gene>
    <name evidence="3" type="ORF">SAMN02787073_1409</name>
</gene>
<dbReference type="Proteomes" id="UP000184108">
    <property type="component" value="Unassembled WGS sequence"/>
</dbReference>
<feature type="compositionally biased region" description="Polar residues" evidence="1">
    <location>
        <begin position="55"/>
        <end position="72"/>
    </location>
</feature>
<reference evidence="4" key="1">
    <citation type="submission" date="2016-11" db="EMBL/GenBank/DDBJ databases">
        <authorList>
            <person name="Varghese N."/>
            <person name="Submissions S."/>
        </authorList>
    </citation>
    <scope>NUCLEOTIDE SEQUENCE [LARGE SCALE GENOMIC DNA]</scope>
    <source>
        <strain evidence="4">YR203</strain>
    </source>
</reference>
<name>A0A1M4YXC9_9FLAO</name>